<accession>A0AAV4B912</accession>
<organism evidence="2 3">
    <name type="scientific">Plakobranchus ocellatus</name>
    <dbReference type="NCBI Taxonomy" id="259542"/>
    <lineage>
        <taxon>Eukaryota</taxon>
        <taxon>Metazoa</taxon>
        <taxon>Spiralia</taxon>
        <taxon>Lophotrochozoa</taxon>
        <taxon>Mollusca</taxon>
        <taxon>Gastropoda</taxon>
        <taxon>Heterobranchia</taxon>
        <taxon>Euthyneura</taxon>
        <taxon>Panpulmonata</taxon>
        <taxon>Sacoglossa</taxon>
        <taxon>Placobranchoidea</taxon>
        <taxon>Plakobranchidae</taxon>
        <taxon>Plakobranchus</taxon>
    </lineage>
</organism>
<gene>
    <name evidence="2" type="ORF">PoB_004259300</name>
</gene>
<evidence type="ECO:0000256" key="1">
    <source>
        <dbReference type="SAM" id="Phobius"/>
    </source>
</evidence>
<reference evidence="2 3" key="1">
    <citation type="journal article" date="2021" name="Elife">
        <title>Chloroplast acquisition without the gene transfer in kleptoplastic sea slugs, Plakobranchus ocellatus.</title>
        <authorList>
            <person name="Maeda T."/>
            <person name="Takahashi S."/>
            <person name="Yoshida T."/>
            <person name="Shimamura S."/>
            <person name="Takaki Y."/>
            <person name="Nagai Y."/>
            <person name="Toyoda A."/>
            <person name="Suzuki Y."/>
            <person name="Arimoto A."/>
            <person name="Ishii H."/>
            <person name="Satoh N."/>
            <person name="Nishiyama T."/>
            <person name="Hasebe M."/>
            <person name="Maruyama T."/>
            <person name="Minagawa J."/>
            <person name="Obokata J."/>
            <person name="Shigenobu S."/>
        </authorList>
    </citation>
    <scope>NUCLEOTIDE SEQUENCE [LARGE SCALE GENOMIC DNA]</scope>
</reference>
<dbReference type="EMBL" id="BLXT01004644">
    <property type="protein sequence ID" value="GFO16088.1"/>
    <property type="molecule type" value="Genomic_DNA"/>
</dbReference>
<name>A0AAV4B912_9GAST</name>
<dbReference type="AlphaFoldDB" id="A0AAV4B912"/>
<keyword evidence="3" id="KW-1185">Reference proteome</keyword>
<sequence>MRSYLQMTTILFQTSLSPITPLKAMHHGMVMLLNPGWIPAQPALCILSDLSGSLVCIFLIAKRDTTIKSF</sequence>
<keyword evidence="1" id="KW-1133">Transmembrane helix</keyword>
<dbReference type="Proteomes" id="UP000735302">
    <property type="component" value="Unassembled WGS sequence"/>
</dbReference>
<comment type="caution">
    <text evidence="2">The sequence shown here is derived from an EMBL/GenBank/DDBJ whole genome shotgun (WGS) entry which is preliminary data.</text>
</comment>
<keyword evidence="1" id="KW-0812">Transmembrane</keyword>
<protein>
    <submittedName>
        <fullName evidence="2">Uncharacterized protein</fullName>
    </submittedName>
</protein>
<feature type="transmembrane region" description="Helical" evidence="1">
    <location>
        <begin position="40"/>
        <end position="61"/>
    </location>
</feature>
<proteinExistence type="predicted"/>
<evidence type="ECO:0000313" key="3">
    <source>
        <dbReference type="Proteomes" id="UP000735302"/>
    </source>
</evidence>
<keyword evidence="1" id="KW-0472">Membrane</keyword>
<evidence type="ECO:0000313" key="2">
    <source>
        <dbReference type="EMBL" id="GFO16088.1"/>
    </source>
</evidence>